<reference evidence="3 4" key="1">
    <citation type="submission" date="2023-04" db="EMBL/GenBank/DDBJ databases">
        <title>A. sendaiensis sub sp. chiapanensis a novel subspecie with specific adaptation in bacterial cell wall isolated from an active volcano.</title>
        <authorList>
            <person name="Alvarez Gutierrez P.E."/>
            <person name="Ortiz Cortes L.Y."/>
        </authorList>
    </citation>
    <scope>NUCLEOTIDE SEQUENCE [LARGE SCALE GENOMIC DNA]</scope>
    <source>
        <strain evidence="3 4">PA2</strain>
    </source>
</reference>
<feature type="domain" description="DUF6199" evidence="2">
    <location>
        <begin position="6"/>
        <end position="62"/>
    </location>
</feature>
<dbReference type="EMBL" id="JASGCB010000012">
    <property type="protein sequence ID" value="MDI9260273.1"/>
    <property type="molecule type" value="Genomic_DNA"/>
</dbReference>
<accession>A0ABT6XYW1</accession>
<evidence type="ECO:0000259" key="2">
    <source>
        <dbReference type="Pfam" id="PF19701"/>
    </source>
</evidence>
<evidence type="ECO:0000256" key="1">
    <source>
        <dbReference type="SAM" id="Phobius"/>
    </source>
</evidence>
<keyword evidence="1" id="KW-0472">Membrane</keyword>
<dbReference type="Proteomes" id="UP001529245">
    <property type="component" value="Unassembled WGS sequence"/>
</dbReference>
<name>A0ABT6XYW1_ALISE</name>
<evidence type="ECO:0000313" key="3">
    <source>
        <dbReference type="EMBL" id="MDI9260273.1"/>
    </source>
</evidence>
<feature type="transmembrane region" description="Helical" evidence="1">
    <location>
        <begin position="41"/>
        <end position="63"/>
    </location>
</feature>
<dbReference type="RefSeq" id="WP_283203758.1">
    <property type="nucleotide sequence ID" value="NZ_JASGCB010000012.1"/>
</dbReference>
<dbReference type="InterPro" id="IPR045679">
    <property type="entry name" value="DUF6199"/>
</dbReference>
<proteinExistence type="predicted"/>
<keyword evidence="1" id="KW-1133">Transmembrane helix</keyword>
<keyword evidence="4" id="KW-1185">Reference proteome</keyword>
<comment type="caution">
    <text evidence="3">The sequence shown here is derived from an EMBL/GenBank/DDBJ whole genome shotgun (WGS) entry which is preliminary data.</text>
</comment>
<dbReference type="Pfam" id="PF19701">
    <property type="entry name" value="DUF6199"/>
    <property type="match status" value="1"/>
</dbReference>
<protein>
    <recommendedName>
        <fullName evidence="2">DUF6199 domain-containing protein</fullName>
    </recommendedName>
</protein>
<evidence type="ECO:0000313" key="4">
    <source>
        <dbReference type="Proteomes" id="UP001529245"/>
    </source>
</evidence>
<gene>
    <name evidence="3" type="ORF">QID03_08715</name>
</gene>
<sequence>MGFVAGFFAFVVGLFHLFAPRAAWYLHIGWKIRGAEPTDEYLALVRVGGVVLCIIGVLLFIFVGPHSTVRVAGDVG</sequence>
<feature type="transmembrane region" description="Helical" evidence="1">
    <location>
        <begin position="6"/>
        <end position="29"/>
    </location>
</feature>
<keyword evidence="1" id="KW-0812">Transmembrane</keyword>
<organism evidence="3 4">
    <name type="scientific">Alicyclobacillus sendaiensis PA2</name>
    <dbReference type="NCBI Taxonomy" id="3029425"/>
    <lineage>
        <taxon>Bacteria</taxon>
        <taxon>Bacillati</taxon>
        <taxon>Bacillota</taxon>
        <taxon>Bacilli</taxon>
        <taxon>Bacillales</taxon>
        <taxon>Alicyclobacillaceae</taxon>
        <taxon>Alicyclobacillus</taxon>
    </lineage>
</organism>